<comment type="cofactor">
    <cofactor evidence="11">
        <name>NAD(+)</name>
        <dbReference type="ChEBI" id="CHEBI:57540"/>
    </cofactor>
    <text evidence="11">Binds 1 NAD(+) per subunit.</text>
</comment>
<accession>A0A7K1FK38</accession>
<dbReference type="PRINTS" id="PR00732">
    <property type="entry name" value="GLHYDRLASE4"/>
</dbReference>
<dbReference type="InterPro" id="IPR019802">
    <property type="entry name" value="GlycHydrolase_4_CS"/>
</dbReference>
<dbReference type="InterPro" id="IPR001088">
    <property type="entry name" value="Glyco_hydro_4"/>
</dbReference>
<dbReference type="SUPFAM" id="SSF51735">
    <property type="entry name" value="NAD(P)-binding Rossmann-fold domains"/>
    <property type="match status" value="1"/>
</dbReference>
<dbReference type="Pfam" id="PF11975">
    <property type="entry name" value="Glyco_hydro_4C"/>
    <property type="match status" value="2"/>
</dbReference>
<feature type="binding site" evidence="9">
    <location>
        <position position="192"/>
    </location>
    <ligand>
        <name>Mn(2+)</name>
        <dbReference type="ChEBI" id="CHEBI:29035"/>
    </ligand>
</feature>
<evidence type="ECO:0000256" key="2">
    <source>
        <dbReference type="ARBA" id="ARBA00022723"/>
    </source>
</evidence>
<dbReference type="Proteomes" id="UP000460221">
    <property type="component" value="Unassembled WGS sequence"/>
</dbReference>
<keyword evidence="14" id="KW-1185">Reference proteome</keyword>
<evidence type="ECO:0000256" key="8">
    <source>
        <dbReference type="PIRSR" id="PIRSR601088-2"/>
    </source>
</evidence>
<feature type="binding site" evidence="9">
    <location>
        <position position="162"/>
    </location>
    <ligand>
        <name>Mn(2+)</name>
        <dbReference type="ChEBI" id="CHEBI:29035"/>
    </ligand>
</feature>
<sequence>MRLVILGGGGFRVPLVHRALAGRIRSGALDVDELVLYDIDSERLGVIGSVLPETPGLRVRTTTDLPDAMTGADVVFSAIRVGGAAGRVRDERRALDLGLLGQETVGAGGLSYALRTLPVVLDAARLQARIAPDAWLINFTNPAGLITEALTGVLGRRVIGICDSPIGLIRRSVRALGLDPALIDADYVGINHLGWLRALHHDGRDLLPDLLADRAAVEGFEEGALFGAPVLQALGAIPNEYLYFFAESRALAAQLAGTDTRGEVLAAQQQRFYADAVGAPDRAAQLWEAARRSREETYLAEARQEERAEEDLEGGGYEHVALDLMAALTGGPAVEMIVNAPNGRAAGVTGAACAQNRHGGRAFEQADSQNTVSVATAISAAGAHSRIGDRAIAELPADMVIETRCRVNGSGASPLPVAPLELYQLGMMTSVRAAERKIIDAVVHRSRDAALAGFALHPLVGSWDLAARLVDSVIADEPTVRELLA</sequence>
<dbReference type="PANTHER" id="PTHR32092:SF5">
    <property type="entry name" value="6-PHOSPHO-BETA-GLUCOSIDASE"/>
    <property type="match status" value="1"/>
</dbReference>
<keyword evidence="6 11" id="KW-0326">Glycosidase</keyword>
<feature type="site" description="Increases basicity of active site Tyr" evidence="10">
    <location>
        <position position="103"/>
    </location>
</feature>
<dbReference type="PROSITE" id="PS01324">
    <property type="entry name" value="GLYCOSYL_HYDROL_F4"/>
    <property type="match status" value="1"/>
</dbReference>
<dbReference type="InterPro" id="IPR022616">
    <property type="entry name" value="Glyco_hydro_4_C"/>
</dbReference>
<dbReference type="PANTHER" id="PTHR32092">
    <property type="entry name" value="6-PHOSPHO-BETA-GLUCOSIDASE-RELATED"/>
    <property type="match status" value="1"/>
</dbReference>
<reference evidence="13 14" key="1">
    <citation type="submission" date="2019-11" db="EMBL/GenBank/DDBJ databases">
        <authorList>
            <person name="Jiang L.-Q."/>
        </authorList>
    </citation>
    <scope>NUCLEOTIDE SEQUENCE [LARGE SCALE GENOMIC DNA]</scope>
    <source>
        <strain evidence="13 14">YIM 132087</strain>
    </source>
</reference>
<feature type="active site" description="Proton acceptor" evidence="7">
    <location>
        <position position="241"/>
    </location>
</feature>
<organism evidence="13 14">
    <name type="scientific">Nakamurella alba</name>
    <dbReference type="NCBI Taxonomy" id="2665158"/>
    <lineage>
        <taxon>Bacteria</taxon>
        <taxon>Bacillati</taxon>
        <taxon>Actinomycetota</taxon>
        <taxon>Actinomycetes</taxon>
        <taxon>Nakamurellales</taxon>
        <taxon>Nakamurellaceae</taxon>
        <taxon>Nakamurella</taxon>
    </lineage>
</organism>
<dbReference type="GO" id="GO:0016616">
    <property type="term" value="F:oxidoreductase activity, acting on the CH-OH group of donors, NAD or NADP as acceptor"/>
    <property type="evidence" value="ECO:0007669"/>
    <property type="project" value="InterPro"/>
</dbReference>
<keyword evidence="9" id="KW-0533">Nickel</keyword>
<protein>
    <submittedName>
        <fullName evidence="13">6-phospho-beta-glucosidase</fullName>
    </submittedName>
</protein>
<gene>
    <name evidence="13" type="ORF">GIS00_07510</name>
</gene>
<evidence type="ECO:0000256" key="10">
    <source>
        <dbReference type="PIRSR" id="PIRSR601088-4"/>
    </source>
</evidence>
<feature type="active site" description="Proton donor" evidence="7">
    <location>
        <position position="163"/>
    </location>
</feature>
<dbReference type="EMBL" id="WLYK01000001">
    <property type="protein sequence ID" value="MTD13789.1"/>
    <property type="molecule type" value="Genomic_DNA"/>
</dbReference>
<evidence type="ECO:0000256" key="9">
    <source>
        <dbReference type="PIRSR" id="PIRSR601088-3"/>
    </source>
</evidence>
<evidence type="ECO:0000256" key="3">
    <source>
        <dbReference type="ARBA" id="ARBA00022801"/>
    </source>
</evidence>
<proteinExistence type="inferred from homology"/>
<comment type="similarity">
    <text evidence="1 11">Belongs to the glycosyl hydrolase 4 family.</text>
</comment>
<dbReference type="GO" id="GO:0005975">
    <property type="term" value="P:carbohydrate metabolic process"/>
    <property type="evidence" value="ECO:0007669"/>
    <property type="project" value="InterPro"/>
</dbReference>
<dbReference type="AlphaFoldDB" id="A0A7K1FK38"/>
<evidence type="ECO:0000313" key="13">
    <source>
        <dbReference type="EMBL" id="MTD13789.1"/>
    </source>
</evidence>
<feature type="binding site" evidence="8">
    <location>
        <position position="141"/>
    </location>
    <ligand>
        <name>substrate</name>
    </ligand>
</feature>
<dbReference type="InterPro" id="IPR015955">
    <property type="entry name" value="Lactate_DH/Glyco_Ohase_4_C"/>
</dbReference>
<feature type="domain" description="Glycosyl hydrolase family 4 C-terminal" evidence="12">
    <location>
        <begin position="391"/>
        <end position="460"/>
    </location>
</feature>
<keyword evidence="3 11" id="KW-0378">Hydrolase</keyword>
<keyword evidence="9" id="KW-0170">Cobalt</keyword>
<dbReference type="Pfam" id="PF02056">
    <property type="entry name" value="Glyco_hydro_4"/>
    <property type="match status" value="1"/>
</dbReference>
<evidence type="ECO:0000256" key="5">
    <source>
        <dbReference type="ARBA" id="ARBA00023211"/>
    </source>
</evidence>
<feature type="domain" description="Glycosyl hydrolase family 4 C-terminal" evidence="12">
    <location>
        <begin position="187"/>
        <end position="343"/>
    </location>
</feature>
<evidence type="ECO:0000259" key="12">
    <source>
        <dbReference type="Pfam" id="PF11975"/>
    </source>
</evidence>
<keyword evidence="4 11" id="KW-0520">NAD</keyword>
<keyword evidence="9" id="KW-0408">Iron</keyword>
<comment type="caution">
    <text evidence="13">The sequence shown here is derived from an EMBL/GenBank/DDBJ whole genome shotgun (WGS) entry which is preliminary data.</text>
</comment>
<dbReference type="RefSeq" id="WP_154767562.1">
    <property type="nucleotide sequence ID" value="NZ_WLYK01000001.1"/>
</dbReference>
<dbReference type="GO" id="GO:0046872">
    <property type="term" value="F:metal ion binding"/>
    <property type="evidence" value="ECO:0007669"/>
    <property type="project" value="UniProtKB-KW"/>
</dbReference>
<feature type="binding site" evidence="8">
    <location>
        <position position="87"/>
    </location>
    <ligand>
        <name>substrate</name>
    </ligand>
</feature>
<evidence type="ECO:0000256" key="6">
    <source>
        <dbReference type="ARBA" id="ARBA00023295"/>
    </source>
</evidence>
<name>A0A7K1FK38_9ACTN</name>
<feature type="binding site" evidence="8">
    <location>
        <position position="307"/>
    </location>
    <ligand>
        <name>substrate</name>
    </ligand>
</feature>
<dbReference type="Gene3D" id="3.40.50.720">
    <property type="entry name" value="NAD(P)-binding Rossmann-like Domain"/>
    <property type="match status" value="1"/>
</dbReference>
<evidence type="ECO:0000256" key="11">
    <source>
        <dbReference type="RuleBase" id="RU361152"/>
    </source>
</evidence>
<dbReference type="SUPFAM" id="SSF56327">
    <property type="entry name" value="LDH C-terminal domain-like"/>
    <property type="match status" value="2"/>
</dbReference>
<evidence type="ECO:0000256" key="1">
    <source>
        <dbReference type="ARBA" id="ARBA00010141"/>
    </source>
</evidence>
<dbReference type="InterPro" id="IPR036291">
    <property type="entry name" value="NAD(P)-bd_dom_sf"/>
</dbReference>
<evidence type="ECO:0000256" key="4">
    <source>
        <dbReference type="ARBA" id="ARBA00023027"/>
    </source>
</evidence>
<evidence type="ECO:0000256" key="7">
    <source>
        <dbReference type="PIRSR" id="PIRSR601088-1"/>
    </source>
</evidence>
<dbReference type="Gene3D" id="3.90.110.10">
    <property type="entry name" value="Lactate dehydrogenase/glycoside hydrolase, family 4, C-terminal"/>
    <property type="match status" value="1"/>
</dbReference>
<dbReference type="GO" id="GO:0004553">
    <property type="term" value="F:hydrolase activity, hydrolyzing O-glycosyl compounds"/>
    <property type="evidence" value="ECO:0007669"/>
    <property type="project" value="InterPro"/>
</dbReference>
<evidence type="ECO:0000313" key="14">
    <source>
        <dbReference type="Proteomes" id="UP000460221"/>
    </source>
</evidence>
<keyword evidence="2 9" id="KW-0479">Metal-binding</keyword>
<keyword evidence="5 9" id="KW-0464">Manganese</keyword>